<dbReference type="AlphaFoldDB" id="A0A088E2S3"/>
<dbReference type="Proteomes" id="UP000056255">
    <property type="component" value="Chromosome"/>
</dbReference>
<gene>
    <name evidence="1" type="ORF">HA72_0124</name>
    <name evidence="2" type="ORF">MsedA_0130</name>
    <name evidence="3" type="ORF">MsedB_0130</name>
    <name evidence="4" type="ORF">MsedC_0129</name>
    <name evidence="5" type="ORF">MsedD_0130</name>
    <name evidence="6" type="ORF">MsedE_0130</name>
</gene>
<dbReference type="Proteomes" id="UP000062398">
    <property type="component" value="Chromosome"/>
</dbReference>
<dbReference type="GO" id="GO:0016301">
    <property type="term" value="F:kinase activity"/>
    <property type="evidence" value="ECO:0007669"/>
    <property type="project" value="UniProtKB-KW"/>
</dbReference>
<dbReference type="EMBL" id="CP012175">
    <property type="protein sequence ID" value="AKV80036.1"/>
    <property type="molecule type" value="Genomic_DNA"/>
</dbReference>
<accession>A0A088E2S3</accession>
<evidence type="ECO:0000313" key="7">
    <source>
        <dbReference type="Proteomes" id="UP000029084"/>
    </source>
</evidence>
<dbReference type="OMA" id="WDEIISW"/>
<dbReference type="PATRIC" id="fig|43687.5.peg.126"/>
<proteinExistence type="predicted"/>
<reference evidence="1 7" key="1">
    <citation type="journal article" date="2014" name="J. Bacteriol.">
        <title>Role of an Archaeal PitA Transporter in the Copper and Arsenic Resistance of Metallosphaera sedula, an Extreme Thermoacidophile.</title>
        <authorList>
            <person name="McCarthy S."/>
            <person name="Ai C."/>
            <person name="Wheaton G."/>
            <person name="Tevatia R."/>
            <person name="Eckrich V."/>
            <person name="Kelly R."/>
            <person name="Blum P."/>
        </authorList>
    </citation>
    <scope>NUCLEOTIDE SEQUENCE [LARGE SCALE GENOMIC DNA]</scope>
    <source>
        <strain evidence="1 7">CuR1</strain>
    </source>
</reference>
<evidence type="ECO:0000313" key="12">
    <source>
        <dbReference type="Proteomes" id="UP000068832"/>
    </source>
</evidence>
<evidence type="ECO:0000313" key="9">
    <source>
        <dbReference type="Proteomes" id="UP000061362"/>
    </source>
</evidence>
<dbReference type="SUPFAM" id="SSF53098">
    <property type="entry name" value="Ribonuclease H-like"/>
    <property type="match status" value="1"/>
</dbReference>
<dbReference type="OrthoDB" id="146520at2157"/>
<keyword evidence="2" id="KW-0808">Transferase</keyword>
<dbReference type="EMBL" id="CP012172">
    <property type="protein sequence ID" value="AKV73301.1"/>
    <property type="molecule type" value="Genomic_DNA"/>
</dbReference>
<evidence type="ECO:0000313" key="11">
    <source>
        <dbReference type="Proteomes" id="UP000062475"/>
    </source>
</evidence>
<dbReference type="EMBL" id="CP012174">
    <property type="protein sequence ID" value="AKV77791.1"/>
    <property type="molecule type" value="Genomic_DNA"/>
</dbReference>
<dbReference type="EMBL" id="CP008822">
    <property type="protein sequence ID" value="AIM26288.1"/>
    <property type="molecule type" value="Genomic_DNA"/>
</dbReference>
<dbReference type="Pfam" id="PF07318">
    <property type="entry name" value="DUF1464"/>
    <property type="match status" value="1"/>
</dbReference>
<evidence type="ECO:0000313" key="8">
    <source>
        <dbReference type="Proteomes" id="UP000056255"/>
    </source>
</evidence>
<reference evidence="6 8" key="3">
    <citation type="submission" date="2015-07" db="EMBL/GenBank/DDBJ databases">
        <title>Physiological, transcriptional responses and genome re-sequencing of acid resistant extremely thermoacidophilic Metallosphaera sedula SARC-M1.</title>
        <authorList>
            <person name="Ai C."/>
            <person name="McCarthy S."/>
            <person name="Eckrich V."/>
            <person name="Rudrappa D."/>
            <person name="Qiu G."/>
            <person name="Blum P."/>
        </authorList>
    </citation>
    <scope>NUCLEOTIDE SEQUENCE [LARGE SCALE GENOMIC DNA]</scope>
    <source>
        <strain evidence="6 8">SARC-M1</strain>
    </source>
</reference>
<evidence type="ECO:0000313" key="6">
    <source>
        <dbReference type="EMBL" id="AKV82280.1"/>
    </source>
</evidence>
<dbReference type="Proteomes" id="UP000061362">
    <property type="component" value="Chromosome"/>
</dbReference>
<dbReference type="EMBL" id="CP012173">
    <property type="protein sequence ID" value="AKV75545.1"/>
    <property type="molecule type" value="Genomic_DNA"/>
</dbReference>
<evidence type="ECO:0000313" key="5">
    <source>
        <dbReference type="EMBL" id="AKV80036.1"/>
    </source>
</evidence>
<evidence type="ECO:0000313" key="2">
    <source>
        <dbReference type="EMBL" id="AKV73301.1"/>
    </source>
</evidence>
<evidence type="ECO:0000313" key="3">
    <source>
        <dbReference type="EMBL" id="AKV75545.1"/>
    </source>
</evidence>
<dbReference type="RefSeq" id="WP_011921270.1">
    <property type="nucleotide sequence ID" value="NZ_AP019770.1"/>
</dbReference>
<dbReference type="Proteomes" id="UP000029084">
    <property type="component" value="Chromosome"/>
</dbReference>
<dbReference type="Proteomes" id="UP000062475">
    <property type="component" value="Chromosome"/>
</dbReference>
<dbReference type="EMBL" id="CP012176">
    <property type="protein sequence ID" value="AKV82280.1"/>
    <property type="molecule type" value="Genomic_DNA"/>
</dbReference>
<name>A0A088E2S3_9CREN</name>
<evidence type="ECO:0000313" key="1">
    <source>
        <dbReference type="EMBL" id="AIM26288.1"/>
    </source>
</evidence>
<organism evidence="1 7">
    <name type="scientific">Metallosphaera sedula</name>
    <dbReference type="NCBI Taxonomy" id="43687"/>
    <lineage>
        <taxon>Archaea</taxon>
        <taxon>Thermoproteota</taxon>
        <taxon>Thermoprotei</taxon>
        <taxon>Sulfolobales</taxon>
        <taxon>Sulfolobaceae</taxon>
        <taxon>Metallosphaera</taxon>
    </lineage>
</organism>
<dbReference type="PIRSF" id="PIRSF009433">
    <property type="entry name" value="DUF1464"/>
    <property type="match status" value="1"/>
</dbReference>
<reference evidence="9 10" key="2">
    <citation type="journal article" date="2015" name="Genome Announc.">
        <title>Complete Genome Sequences of Evolved Arsenate-Resistant Metallosphaera sedula Strains.</title>
        <authorList>
            <person name="Ai C."/>
            <person name="McCarthy S."/>
            <person name="Schackwitz W."/>
            <person name="Martin J."/>
            <person name="Lipzen A."/>
            <person name="Blum P."/>
        </authorList>
    </citation>
    <scope>NUCLEOTIDE SEQUENCE [LARGE SCALE GENOMIC DNA]</scope>
    <source>
        <strain evidence="4 10">ARS120-1</strain>
        <strain evidence="5 9">ARS120-2</strain>
        <strain evidence="2 12">ARS50-1</strain>
        <strain evidence="3 11">ARS50-2</strain>
    </source>
</reference>
<keyword evidence="2" id="KW-0418">Kinase</keyword>
<evidence type="ECO:0000313" key="4">
    <source>
        <dbReference type="EMBL" id="AKV77791.1"/>
    </source>
</evidence>
<dbReference type="InterPro" id="IPR012337">
    <property type="entry name" value="RNaseH-like_sf"/>
</dbReference>
<evidence type="ECO:0000313" key="10">
    <source>
        <dbReference type="Proteomes" id="UP000062398"/>
    </source>
</evidence>
<dbReference type="GeneID" id="91754561"/>
<dbReference type="InterPro" id="IPR009927">
    <property type="entry name" value="DUF1464"/>
</dbReference>
<dbReference type="Proteomes" id="UP000068832">
    <property type="component" value="Chromosome"/>
</dbReference>
<protein>
    <submittedName>
        <fullName evidence="2">Acetate kinase</fullName>
    </submittedName>
</protein>
<sequence length="297" mass="32919">MIFAGVDPGTSTYAVAMVNELGKVISYAEFPTDQVEKDIMSILAYILRYRPSLIALPSGHGLPFVRARDLDEDSIFLMTLSASGKGPLHSFLRASRHLPGVTIPSVIELSSVPRHRKVNMIDLGTADKLASAFFYRTMFRDFVLVEAGSRFLSALVVLDGVIVDGLGSSILPGSAGFMDGELAYLMSQRRPLTKSQIYSTGTFERAVEVARMFADYYSKHYHIPVIVSGKRKDAVPFGLKFDFRFKESAVGSAYIASAVSGYRFREHIDMLNSAGTPIDYVELEGWEESISWIRMRS</sequence>